<dbReference type="Gene3D" id="3.30.1330.40">
    <property type="entry name" value="RutC-like"/>
    <property type="match status" value="1"/>
</dbReference>
<name>A0A1I4GUL5_9ACTN</name>
<organism evidence="1 2">
    <name type="scientific">Geodermatophilus ruber</name>
    <dbReference type="NCBI Taxonomy" id="504800"/>
    <lineage>
        <taxon>Bacteria</taxon>
        <taxon>Bacillati</taxon>
        <taxon>Actinomycetota</taxon>
        <taxon>Actinomycetes</taxon>
        <taxon>Geodermatophilales</taxon>
        <taxon>Geodermatophilaceae</taxon>
        <taxon>Geodermatophilus</taxon>
    </lineage>
</organism>
<dbReference type="InterPro" id="IPR035959">
    <property type="entry name" value="RutC-like_sf"/>
</dbReference>
<evidence type="ECO:0000313" key="1">
    <source>
        <dbReference type="EMBL" id="SFL33792.1"/>
    </source>
</evidence>
<keyword evidence="2" id="KW-1185">Reference proteome</keyword>
<proteinExistence type="predicted"/>
<accession>A0A1I4GUL5</accession>
<dbReference type="RefSeq" id="WP_218146282.1">
    <property type="nucleotide sequence ID" value="NZ_FOSW01000009.1"/>
</dbReference>
<dbReference type="GO" id="GO:0005829">
    <property type="term" value="C:cytosol"/>
    <property type="evidence" value="ECO:0007669"/>
    <property type="project" value="TreeGrafter"/>
</dbReference>
<dbReference type="Proteomes" id="UP000199152">
    <property type="component" value="Unassembled WGS sequence"/>
</dbReference>
<dbReference type="InterPro" id="IPR006175">
    <property type="entry name" value="YjgF/YER057c/UK114"/>
</dbReference>
<dbReference type="Pfam" id="PF01042">
    <property type="entry name" value="Ribonuc_L-PSP"/>
    <property type="match status" value="1"/>
</dbReference>
<sequence length="132" mass="14118">MSARRSVEVEGLHHGGVPIPMACRVGPLLVSSSVLGQDPVTGALPDDVAEQVALVFANVRRVLEAGGATTDHVAKLTFHVRDRSARAAIDEHWLAMFPDPASRPARHTVPGDLPPAFHVQCEVLAYVTEETP</sequence>
<dbReference type="GO" id="GO:0019239">
    <property type="term" value="F:deaminase activity"/>
    <property type="evidence" value="ECO:0007669"/>
    <property type="project" value="TreeGrafter"/>
</dbReference>
<dbReference type="InParanoid" id="A0A1I4GUL5"/>
<protein>
    <submittedName>
        <fullName evidence="1">Enamine deaminase RidA, house cleaning of reactive enamine intermediates, YjgF/YER057c/UK114 family</fullName>
    </submittedName>
</protein>
<dbReference type="SUPFAM" id="SSF55298">
    <property type="entry name" value="YjgF-like"/>
    <property type="match status" value="1"/>
</dbReference>
<dbReference type="PANTHER" id="PTHR11803">
    <property type="entry name" value="2-IMINOBUTANOATE/2-IMINOPROPANOATE DEAMINASE RIDA"/>
    <property type="match status" value="1"/>
</dbReference>
<dbReference type="AlphaFoldDB" id="A0A1I4GUL5"/>
<dbReference type="EMBL" id="FOSW01000009">
    <property type="protein sequence ID" value="SFL33792.1"/>
    <property type="molecule type" value="Genomic_DNA"/>
</dbReference>
<reference evidence="1 2" key="1">
    <citation type="submission" date="2016-10" db="EMBL/GenBank/DDBJ databases">
        <authorList>
            <person name="de Groot N.N."/>
        </authorList>
    </citation>
    <scope>NUCLEOTIDE SEQUENCE [LARGE SCALE GENOMIC DNA]</scope>
    <source>
        <strain evidence="1 2">DSM 45317</strain>
    </source>
</reference>
<evidence type="ECO:0000313" key="2">
    <source>
        <dbReference type="Proteomes" id="UP000199152"/>
    </source>
</evidence>
<gene>
    <name evidence="1" type="ORF">SAMN04488085_109195</name>
</gene>
<dbReference type="STRING" id="504800.SAMN04488085_109195"/>
<dbReference type="PANTHER" id="PTHR11803:SF39">
    <property type="entry name" value="2-IMINOBUTANOATE_2-IMINOPROPANOATE DEAMINASE"/>
    <property type="match status" value="1"/>
</dbReference>